<keyword evidence="4 5" id="KW-0472">Membrane</keyword>
<feature type="transmembrane region" description="Helical" evidence="5">
    <location>
        <begin position="143"/>
        <end position="164"/>
    </location>
</feature>
<comment type="caution">
    <text evidence="6">The sequence shown here is derived from an EMBL/GenBank/DDBJ whole genome shotgun (WGS) entry which is preliminary data.</text>
</comment>
<dbReference type="STRING" id="231916.A0A409XZC3"/>
<protein>
    <recommendedName>
        <fullName evidence="5">Protein-S-isoprenylcysteine O-methyltransferase</fullName>
        <ecNumber evidence="5">2.1.1.100</ecNumber>
    </recommendedName>
</protein>
<evidence type="ECO:0000256" key="5">
    <source>
        <dbReference type="RuleBase" id="RU362022"/>
    </source>
</evidence>
<dbReference type="Proteomes" id="UP000284706">
    <property type="component" value="Unassembled WGS sequence"/>
</dbReference>
<dbReference type="OrthoDB" id="422086at2759"/>
<feature type="transmembrane region" description="Helical" evidence="5">
    <location>
        <begin position="97"/>
        <end position="116"/>
    </location>
</feature>
<gene>
    <name evidence="6" type="ORF">CVT26_004687</name>
</gene>
<evidence type="ECO:0000256" key="3">
    <source>
        <dbReference type="ARBA" id="ARBA00022989"/>
    </source>
</evidence>
<evidence type="ECO:0000256" key="1">
    <source>
        <dbReference type="ARBA" id="ARBA00004141"/>
    </source>
</evidence>
<dbReference type="Gene3D" id="1.20.120.1630">
    <property type="match status" value="1"/>
</dbReference>
<dbReference type="GO" id="GO:0005789">
    <property type="term" value="C:endoplasmic reticulum membrane"/>
    <property type="evidence" value="ECO:0007669"/>
    <property type="project" value="UniProtKB-SubCell"/>
</dbReference>
<evidence type="ECO:0000256" key="4">
    <source>
        <dbReference type="ARBA" id="ARBA00023136"/>
    </source>
</evidence>
<comment type="similarity">
    <text evidence="5">Belongs to the class VI-like SAM-binding methyltransferase superfamily. Isoprenylcysteine carboxyl methyltransferase family.</text>
</comment>
<dbReference type="GO" id="GO:0004671">
    <property type="term" value="F:protein C-terminal S-isoprenylcysteine carboxyl O-methyltransferase activity"/>
    <property type="evidence" value="ECO:0007669"/>
    <property type="project" value="UniProtKB-EC"/>
</dbReference>
<keyword evidence="5" id="KW-0489">Methyltransferase</keyword>
<reference evidence="6 7" key="1">
    <citation type="journal article" date="2018" name="Evol. Lett.">
        <title>Horizontal gene cluster transfer increased hallucinogenic mushroom diversity.</title>
        <authorList>
            <person name="Reynolds H.T."/>
            <person name="Vijayakumar V."/>
            <person name="Gluck-Thaler E."/>
            <person name="Korotkin H.B."/>
            <person name="Matheny P.B."/>
            <person name="Slot J.C."/>
        </authorList>
    </citation>
    <scope>NUCLEOTIDE SEQUENCE [LARGE SCALE GENOMIC DNA]</scope>
    <source>
        <strain evidence="6 7">SRW20</strain>
    </source>
</reference>
<keyword evidence="2 5" id="KW-0812">Transmembrane</keyword>
<name>A0A409XZC3_9AGAR</name>
<keyword evidence="3 5" id="KW-1133">Transmembrane helix</keyword>
<feature type="transmembrane region" description="Helical" evidence="5">
    <location>
        <begin position="184"/>
        <end position="204"/>
    </location>
</feature>
<accession>A0A409XZC3</accession>
<keyword evidence="7" id="KW-1185">Reference proteome</keyword>
<dbReference type="EC" id="2.1.1.100" evidence="5"/>
<evidence type="ECO:0000256" key="2">
    <source>
        <dbReference type="ARBA" id="ARBA00022692"/>
    </source>
</evidence>
<dbReference type="GO" id="GO:0032259">
    <property type="term" value="P:methylation"/>
    <property type="evidence" value="ECO:0007669"/>
    <property type="project" value="UniProtKB-KW"/>
</dbReference>
<dbReference type="PANTHER" id="PTHR12714:SF9">
    <property type="entry name" value="PROTEIN-S-ISOPRENYLCYSTEINE O-METHYLTRANSFERASE"/>
    <property type="match status" value="1"/>
</dbReference>
<dbReference type="PANTHER" id="PTHR12714">
    <property type="entry name" value="PROTEIN-S ISOPRENYLCYSTEINE O-METHYLTRANSFERASE"/>
    <property type="match status" value="1"/>
</dbReference>
<comment type="catalytic activity">
    <reaction evidence="5">
        <text>[protein]-C-terminal S-[(2E,6E)-farnesyl]-L-cysteine + S-adenosyl-L-methionine = [protein]-C-terminal S-[(2E,6E)-farnesyl]-L-cysteine methyl ester + S-adenosyl-L-homocysteine</text>
        <dbReference type="Rhea" id="RHEA:21672"/>
        <dbReference type="Rhea" id="RHEA-COMP:12125"/>
        <dbReference type="Rhea" id="RHEA-COMP:12126"/>
        <dbReference type="ChEBI" id="CHEBI:57856"/>
        <dbReference type="ChEBI" id="CHEBI:59789"/>
        <dbReference type="ChEBI" id="CHEBI:90510"/>
        <dbReference type="ChEBI" id="CHEBI:90511"/>
        <dbReference type="EC" id="2.1.1.100"/>
    </reaction>
</comment>
<keyword evidence="5" id="KW-0949">S-adenosyl-L-methionine</keyword>
<dbReference type="InParanoid" id="A0A409XZC3"/>
<keyword evidence="5" id="KW-0256">Endoplasmic reticulum</keyword>
<feature type="transmembrane region" description="Helical" evidence="5">
    <location>
        <begin position="38"/>
        <end position="66"/>
    </location>
</feature>
<organism evidence="6 7">
    <name type="scientific">Gymnopilus dilepis</name>
    <dbReference type="NCBI Taxonomy" id="231916"/>
    <lineage>
        <taxon>Eukaryota</taxon>
        <taxon>Fungi</taxon>
        <taxon>Dikarya</taxon>
        <taxon>Basidiomycota</taxon>
        <taxon>Agaricomycotina</taxon>
        <taxon>Agaricomycetes</taxon>
        <taxon>Agaricomycetidae</taxon>
        <taxon>Agaricales</taxon>
        <taxon>Agaricineae</taxon>
        <taxon>Hymenogastraceae</taxon>
        <taxon>Gymnopilus</taxon>
    </lineage>
</organism>
<evidence type="ECO:0000313" key="6">
    <source>
        <dbReference type="EMBL" id="PPQ96055.1"/>
    </source>
</evidence>
<dbReference type="EMBL" id="NHYE01001398">
    <property type="protein sequence ID" value="PPQ96055.1"/>
    <property type="molecule type" value="Genomic_DNA"/>
</dbReference>
<comment type="subcellular location">
    <subcellularLocation>
        <location evidence="5">Endoplasmic reticulum membrane</location>
        <topology evidence="5">Multi-pass membrane protein</topology>
    </subcellularLocation>
    <subcellularLocation>
        <location evidence="1">Membrane</location>
        <topology evidence="1">Multi-pass membrane protein</topology>
    </subcellularLocation>
</comment>
<dbReference type="InterPro" id="IPR007269">
    <property type="entry name" value="ICMT_MeTrfase"/>
</dbReference>
<dbReference type="Pfam" id="PF04140">
    <property type="entry name" value="ICMT"/>
    <property type="match status" value="1"/>
</dbReference>
<evidence type="ECO:0000313" key="7">
    <source>
        <dbReference type="Proteomes" id="UP000284706"/>
    </source>
</evidence>
<dbReference type="AlphaFoldDB" id="A0A409XZC3"/>
<sequence length="235" mass="26508">MSLSRVVLVSVQAIFNGLACTPPNPTPQKLRYHTEEMYILQIAPLIFKIHQIIAYLCAVFEVLYYLRAVIPVPSPFPPVTNLICPASPAPGSSAVHLSPSFVVGVVAVVLGAYIRLDCFKALGHLFTFDLTVHPEHRLVTNRFYAYVRHPAYTGSLMLVFGLAFSHLTRGSWLTECGPLRSERTALVVWAVWWLWTFCVGISRADAEDKQMHKLFNEEWEAYAATVPWWFFPGII</sequence>
<keyword evidence="5" id="KW-0808">Transferase</keyword>
<proteinExistence type="inferred from homology"/>